<evidence type="ECO:0000313" key="4">
    <source>
        <dbReference type="Proteomes" id="UP000095283"/>
    </source>
</evidence>
<feature type="compositionally biased region" description="Polar residues" evidence="2">
    <location>
        <begin position="148"/>
        <end position="158"/>
    </location>
</feature>
<keyword evidence="4" id="KW-1185">Reference proteome</keyword>
<dbReference type="WBParaSite" id="Hba_18300">
    <property type="protein sequence ID" value="Hba_18300"/>
    <property type="gene ID" value="Hba_18300"/>
</dbReference>
<feature type="domain" description="ELM2" evidence="3">
    <location>
        <begin position="289"/>
        <end position="381"/>
    </location>
</feature>
<dbReference type="AlphaFoldDB" id="A0A1I7XLB9"/>
<feature type="compositionally biased region" description="Basic and acidic residues" evidence="2">
    <location>
        <begin position="136"/>
        <end position="146"/>
    </location>
</feature>
<feature type="region of interest" description="Disordered" evidence="2">
    <location>
        <begin position="96"/>
        <end position="207"/>
    </location>
</feature>
<keyword evidence="1" id="KW-0539">Nucleus</keyword>
<dbReference type="InterPro" id="IPR000949">
    <property type="entry name" value="ELM2_dom"/>
</dbReference>
<evidence type="ECO:0000256" key="2">
    <source>
        <dbReference type="SAM" id="MobiDB-lite"/>
    </source>
</evidence>
<evidence type="ECO:0000256" key="1">
    <source>
        <dbReference type="ARBA" id="ARBA00023242"/>
    </source>
</evidence>
<evidence type="ECO:0000259" key="3">
    <source>
        <dbReference type="PROSITE" id="PS51156"/>
    </source>
</evidence>
<sequence>MASSSKVSEKNIMKKDIEPRVIGGTGMCEMNNGTEKANTSHLNILASLRCQVEIFLFRKRTSAVVRGMQRVATAPASSLLLPSHIGKVSPSILNRTSIPRRITAKSRGAEMTTSDSNSDSPPPVLDVQPGTASQDGHFDERLRVDVNDNASSSKTSMDLLTPPPEDDQMSDKPSPSNSAEESVKEKKSKKANGLKKSSPDDAIRKSNRITRNCDAATKDVVDNYVDVKDLKQPRSIVTPKGGVRNPFRYPKVDGEKEKDRLRIHMVGPKTRSKPDELVIGLSMTKREPFTVPQGPDFQADYPHYYEDSFVQPSHSSRVDIPDRDELLWVAKPGICDEDLEEAWEVIRSQYAGTIGIDAMLHCLMRCHYDVDEMLQRIEMEQWENLPHPFEGLNVAQQKEFGRLLRKQGSQGKHKEGEKIFRLMQEKFLRTYYLGEISKYYYDTKRRGCFHEQYNRCECREKLTSSVLPLVPRYECANCTTYLREGKSGPQKFCAVCELYYKYEIIMGIQTAVLDISFIVNFR</sequence>
<name>A0A1I7XLB9_HETBA</name>
<proteinExistence type="predicted"/>
<evidence type="ECO:0000313" key="5">
    <source>
        <dbReference type="WBParaSite" id="Hba_18300"/>
    </source>
</evidence>
<organism evidence="4 5">
    <name type="scientific">Heterorhabditis bacteriophora</name>
    <name type="common">Entomopathogenic nematode worm</name>
    <dbReference type="NCBI Taxonomy" id="37862"/>
    <lineage>
        <taxon>Eukaryota</taxon>
        <taxon>Metazoa</taxon>
        <taxon>Ecdysozoa</taxon>
        <taxon>Nematoda</taxon>
        <taxon>Chromadorea</taxon>
        <taxon>Rhabditida</taxon>
        <taxon>Rhabditina</taxon>
        <taxon>Rhabditomorpha</taxon>
        <taxon>Strongyloidea</taxon>
        <taxon>Heterorhabditidae</taxon>
        <taxon>Heterorhabditis</taxon>
    </lineage>
</organism>
<dbReference type="PROSITE" id="PS51156">
    <property type="entry name" value="ELM2"/>
    <property type="match status" value="1"/>
</dbReference>
<dbReference type="Proteomes" id="UP000095283">
    <property type="component" value="Unplaced"/>
</dbReference>
<reference evidence="5" key="1">
    <citation type="submission" date="2016-11" db="UniProtKB">
        <authorList>
            <consortium name="WormBaseParasite"/>
        </authorList>
    </citation>
    <scope>IDENTIFICATION</scope>
</reference>
<accession>A0A1I7XLB9</accession>
<protein>
    <submittedName>
        <fullName evidence="5">ELM2 domain-containing protein</fullName>
    </submittedName>
</protein>